<dbReference type="Proteomes" id="UP000315522">
    <property type="component" value="Unassembled WGS sequence"/>
</dbReference>
<evidence type="ECO:0000313" key="2">
    <source>
        <dbReference type="Proteomes" id="UP000315522"/>
    </source>
</evidence>
<protein>
    <submittedName>
        <fullName evidence="1">Uncharacterized protein</fullName>
    </submittedName>
</protein>
<sequence length="61" mass="7152">MRSARRLLLPGVGLGRRVGVSWLLFRGMLRRMIRGLRLMFTRRPQRPIPHQDQLSGLARFP</sequence>
<reference evidence="1 2" key="1">
    <citation type="submission" date="2018-05" db="EMBL/GenBank/DDBJ databases">
        <title>Genome sequencing and assembly of the regulated plant pathogen Lachnellula willkommii and related sister species for the development of diagnostic species identification markers.</title>
        <authorList>
            <person name="Giroux E."/>
            <person name="Bilodeau G."/>
        </authorList>
    </citation>
    <scope>NUCLEOTIDE SEQUENCE [LARGE SCALE GENOMIC DNA]</scope>
    <source>
        <strain evidence="1 2">CBS 172.35</strain>
    </source>
</reference>
<gene>
    <name evidence="1" type="ORF">LAWI1_G008536</name>
</gene>
<accession>A0A559M088</accession>
<evidence type="ECO:0000313" key="1">
    <source>
        <dbReference type="EMBL" id="TVY86374.1"/>
    </source>
</evidence>
<dbReference type="AlphaFoldDB" id="A0A559M088"/>
<organism evidence="1 2">
    <name type="scientific">Lachnellula willkommii</name>
    <dbReference type="NCBI Taxonomy" id="215461"/>
    <lineage>
        <taxon>Eukaryota</taxon>
        <taxon>Fungi</taxon>
        <taxon>Dikarya</taxon>
        <taxon>Ascomycota</taxon>
        <taxon>Pezizomycotina</taxon>
        <taxon>Leotiomycetes</taxon>
        <taxon>Helotiales</taxon>
        <taxon>Lachnaceae</taxon>
        <taxon>Lachnellula</taxon>
    </lineage>
</organism>
<dbReference type="EMBL" id="QGML01003683">
    <property type="protein sequence ID" value="TVY86374.1"/>
    <property type="molecule type" value="Genomic_DNA"/>
</dbReference>
<keyword evidence="2" id="KW-1185">Reference proteome</keyword>
<comment type="caution">
    <text evidence="1">The sequence shown here is derived from an EMBL/GenBank/DDBJ whole genome shotgun (WGS) entry which is preliminary data.</text>
</comment>
<proteinExistence type="predicted"/>
<name>A0A559M088_9HELO</name>